<keyword evidence="1" id="KW-0805">Transcription regulation</keyword>
<reference evidence="6" key="1">
    <citation type="submission" date="2019-04" db="EMBL/GenBank/DDBJ databases">
        <title>Nocardioides xinjiangensis sp. nov.</title>
        <authorList>
            <person name="Liu S."/>
        </authorList>
    </citation>
    <scope>NUCLEOTIDE SEQUENCE [LARGE SCALE GENOMIC DNA]</scope>
    <source>
        <strain evidence="6">18</strain>
    </source>
</reference>
<dbReference type="InterPro" id="IPR003593">
    <property type="entry name" value="AAA+_ATPase"/>
</dbReference>
<sequence length="518" mass="58682">MSDIQDSGPPLWTKERDEWKINKRVDRVKDLIARDALTPENTFNILGSDPDNAEYFPEDQAKIALVRLGEEAYNQLFAVAKTMDHVCGVVNPYAGMSEKALAAKLRDEEAEFDVPPWVTWSTSLKEQVARYERGESDKDAWIRETRSTRERFGLRLIEVVKSGGTIDDLDDEFTDDDYKNLNYLMEMDMQAAGDYKDMRVTGEDAEIEPHQNSWTLDDLRKAYFAPIEWVIPGLIPEGVTMVVAAPKIGKTWLMLNIAFATVQGSEVLGIKAPPGEVLMIALDDPSARRMQDRSEQVIKALGDDGFRPKHELHIELDYPTLKDGGAEQLDDWLRAHPDCRLVIIDTLSRMRDESAQKREAGKAEEEAMAMLKKIADHHRVAIVVTHHTRKAETDDFVAMASGHTKLTGGADTIINLNRPRGQNRVVANVTGRDVEEQDHVWMFESPLWTATDQKPAELDLSDTQQRILDYLKANGEGTAREIAAYWDISENTIRQRLHKMKKAGTVVQDAERKPYRLP</sequence>
<evidence type="ECO:0000259" key="4">
    <source>
        <dbReference type="SMART" id="SM00382"/>
    </source>
</evidence>
<dbReference type="InterPro" id="IPR036388">
    <property type="entry name" value="WH-like_DNA-bd_sf"/>
</dbReference>
<keyword evidence="2" id="KW-0238">DNA-binding</keyword>
<evidence type="ECO:0000256" key="3">
    <source>
        <dbReference type="ARBA" id="ARBA00023163"/>
    </source>
</evidence>
<dbReference type="InterPro" id="IPR011991">
    <property type="entry name" value="ArsR-like_HTH"/>
</dbReference>
<dbReference type="EMBL" id="STGY01000019">
    <property type="protein sequence ID" value="THV42721.1"/>
    <property type="molecule type" value="Genomic_DNA"/>
</dbReference>
<dbReference type="RefSeq" id="WP_136533421.1">
    <property type="nucleotide sequence ID" value="NZ_STGY01000019.1"/>
</dbReference>
<feature type="domain" description="AAA+ ATPase" evidence="4">
    <location>
        <begin position="236"/>
        <end position="420"/>
    </location>
</feature>
<evidence type="ECO:0000256" key="1">
    <source>
        <dbReference type="ARBA" id="ARBA00023015"/>
    </source>
</evidence>
<dbReference type="SUPFAM" id="SSF52540">
    <property type="entry name" value="P-loop containing nucleoside triphosphate hydrolases"/>
    <property type="match status" value="1"/>
</dbReference>
<evidence type="ECO:0000256" key="2">
    <source>
        <dbReference type="ARBA" id="ARBA00023125"/>
    </source>
</evidence>
<dbReference type="SUPFAM" id="SSF46785">
    <property type="entry name" value="Winged helix' DNA-binding domain"/>
    <property type="match status" value="1"/>
</dbReference>
<dbReference type="Gene3D" id="3.40.50.300">
    <property type="entry name" value="P-loop containing nucleotide triphosphate hydrolases"/>
    <property type="match status" value="1"/>
</dbReference>
<dbReference type="Pfam" id="PF13481">
    <property type="entry name" value="AAA_25"/>
    <property type="match status" value="1"/>
</dbReference>
<dbReference type="Pfam" id="PF08220">
    <property type="entry name" value="HTH_DeoR"/>
    <property type="match status" value="1"/>
</dbReference>
<dbReference type="AlphaFoldDB" id="A0A4S8QG96"/>
<name>A0A4S8QG96_9ACTN</name>
<dbReference type="Proteomes" id="UP000308760">
    <property type="component" value="Unassembled WGS sequence"/>
</dbReference>
<evidence type="ECO:0000313" key="5">
    <source>
        <dbReference type="EMBL" id="THV42721.1"/>
    </source>
</evidence>
<dbReference type="SMART" id="SM00382">
    <property type="entry name" value="AAA"/>
    <property type="match status" value="1"/>
</dbReference>
<gene>
    <name evidence="5" type="ORF">FAB82_04870</name>
</gene>
<keyword evidence="6" id="KW-1185">Reference proteome</keyword>
<organism evidence="5 6">
    <name type="scientific">Glycomyces buryatensis</name>
    <dbReference type="NCBI Taxonomy" id="2570927"/>
    <lineage>
        <taxon>Bacteria</taxon>
        <taxon>Bacillati</taxon>
        <taxon>Actinomycetota</taxon>
        <taxon>Actinomycetes</taxon>
        <taxon>Glycomycetales</taxon>
        <taxon>Glycomycetaceae</taxon>
        <taxon>Glycomyces</taxon>
    </lineage>
</organism>
<dbReference type="Gene3D" id="1.10.10.10">
    <property type="entry name" value="Winged helix-like DNA-binding domain superfamily/Winged helix DNA-binding domain"/>
    <property type="match status" value="1"/>
</dbReference>
<keyword evidence="3" id="KW-0804">Transcription</keyword>
<evidence type="ECO:0000313" key="6">
    <source>
        <dbReference type="Proteomes" id="UP000308760"/>
    </source>
</evidence>
<dbReference type="InterPro" id="IPR001034">
    <property type="entry name" value="DeoR_HTH"/>
</dbReference>
<dbReference type="GO" id="GO:0003700">
    <property type="term" value="F:DNA-binding transcription factor activity"/>
    <property type="evidence" value="ECO:0007669"/>
    <property type="project" value="InterPro"/>
</dbReference>
<comment type="caution">
    <text evidence="5">The sequence shown here is derived from an EMBL/GenBank/DDBJ whole genome shotgun (WGS) entry which is preliminary data.</text>
</comment>
<accession>A0A4S8QG96</accession>
<reference evidence="5 6" key="2">
    <citation type="submission" date="2019-05" db="EMBL/GenBank/DDBJ databases">
        <title>Glycomyces buryatensis sp. nov.</title>
        <authorList>
            <person name="Nikitina E."/>
        </authorList>
    </citation>
    <scope>NUCLEOTIDE SEQUENCE [LARGE SCALE GENOMIC DNA]</scope>
    <source>
        <strain evidence="5 6">18</strain>
    </source>
</reference>
<proteinExistence type="predicted"/>
<dbReference type="GO" id="GO:0003677">
    <property type="term" value="F:DNA binding"/>
    <property type="evidence" value="ECO:0007669"/>
    <property type="project" value="UniProtKB-KW"/>
</dbReference>
<protein>
    <submittedName>
        <fullName evidence="5">DeoR family transcriptional regulator</fullName>
    </submittedName>
</protein>
<dbReference type="OrthoDB" id="9775547at2"/>
<dbReference type="CDD" id="cd00090">
    <property type="entry name" value="HTH_ARSR"/>
    <property type="match status" value="1"/>
</dbReference>
<dbReference type="InterPro" id="IPR036390">
    <property type="entry name" value="WH_DNA-bd_sf"/>
</dbReference>
<dbReference type="InterPro" id="IPR027417">
    <property type="entry name" value="P-loop_NTPase"/>
</dbReference>